<reference evidence="2" key="2">
    <citation type="submission" date="2023-05" db="EMBL/GenBank/DDBJ databases">
        <authorList>
            <consortium name="Lawrence Berkeley National Laboratory"/>
            <person name="Steindorff A."/>
            <person name="Hensen N."/>
            <person name="Bonometti L."/>
            <person name="Westerberg I."/>
            <person name="Brannstrom I.O."/>
            <person name="Guillou S."/>
            <person name="Cros-Aarteil S."/>
            <person name="Calhoun S."/>
            <person name="Haridas S."/>
            <person name="Kuo A."/>
            <person name="Mondo S."/>
            <person name="Pangilinan J."/>
            <person name="Riley R."/>
            <person name="Labutti K."/>
            <person name="Andreopoulos B."/>
            <person name="Lipzen A."/>
            <person name="Chen C."/>
            <person name="Yanf M."/>
            <person name="Daum C."/>
            <person name="Ng V."/>
            <person name="Clum A."/>
            <person name="Ohm R."/>
            <person name="Martin F."/>
            <person name="Silar P."/>
            <person name="Natvig D."/>
            <person name="Lalanne C."/>
            <person name="Gautier V."/>
            <person name="Ament-Velasquez S.L."/>
            <person name="Kruys A."/>
            <person name="Hutchinson M.I."/>
            <person name="Powell A.J."/>
            <person name="Barry K."/>
            <person name="Miller A.N."/>
            <person name="Grigoriev I.V."/>
            <person name="Debuchy R."/>
            <person name="Gladieux P."/>
            <person name="Thoren M.H."/>
            <person name="Johannesson H."/>
        </authorList>
    </citation>
    <scope>NUCLEOTIDE SEQUENCE</scope>
    <source>
        <strain evidence="2">CBS 892.96</strain>
    </source>
</reference>
<feature type="compositionally biased region" description="Basic and acidic residues" evidence="1">
    <location>
        <begin position="131"/>
        <end position="158"/>
    </location>
</feature>
<feature type="compositionally biased region" description="Polar residues" evidence="1">
    <location>
        <begin position="11"/>
        <end position="20"/>
    </location>
</feature>
<accession>A0AAN6W8K5</accession>
<evidence type="ECO:0000313" key="3">
    <source>
        <dbReference type="Proteomes" id="UP001302321"/>
    </source>
</evidence>
<feature type="compositionally biased region" description="Polar residues" evidence="1">
    <location>
        <begin position="32"/>
        <end position="51"/>
    </location>
</feature>
<dbReference type="AlphaFoldDB" id="A0AAN6W8K5"/>
<organism evidence="2 3">
    <name type="scientific">Triangularia setosa</name>
    <dbReference type="NCBI Taxonomy" id="2587417"/>
    <lineage>
        <taxon>Eukaryota</taxon>
        <taxon>Fungi</taxon>
        <taxon>Dikarya</taxon>
        <taxon>Ascomycota</taxon>
        <taxon>Pezizomycotina</taxon>
        <taxon>Sordariomycetes</taxon>
        <taxon>Sordariomycetidae</taxon>
        <taxon>Sordariales</taxon>
        <taxon>Podosporaceae</taxon>
        <taxon>Triangularia</taxon>
    </lineage>
</organism>
<protein>
    <submittedName>
        <fullName evidence="2">Uncharacterized protein</fullName>
    </submittedName>
</protein>
<dbReference type="Proteomes" id="UP001302321">
    <property type="component" value="Unassembled WGS sequence"/>
</dbReference>
<comment type="caution">
    <text evidence="2">The sequence shown here is derived from an EMBL/GenBank/DDBJ whole genome shotgun (WGS) entry which is preliminary data.</text>
</comment>
<feature type="compositionally biased region" description="Pro residues" evidence="1">
    <location>
        <begin position="120"/>
        <end position="130"/>
    </location>
</feature>
<feature type="region of interest" description="Disordered" evidence="1">
    <location>
        <begin position="1"/>
        <end position="65"/>
    </location>
</feature>
<sequence length="261" mass="29326">MPANSGDQDRGQQQPPINRQDTSRIENDDCEQPTNQPQEQAHITLHQQPTTPAERPLADSSQLNQASYKQYQYMWSRSPSLTTPIPSHHSPPYYPVDDGTWQARLAQRRPAVDDTNCPPTANPIPPPPVPADRDWDPMNNRPETRDLRERQSFLRRESPGSPSPPPPYSPLVQNPPPPYSPFIPAIRLRSPATQATGNGSPRSTVRLGPCAQCLQNGSICLQCRRCSHFISSCPSCRRFRNEQIRREDAEDGNAAVAWVNR</sequence>
<feature type="compositionally biased region" description="Low complexity" evidence="1">
    <location>
        <begin position="78"/>
        <end position="91"/>
    </location>
</feature>
<evidence type="ECO:0000256" key="1">
    <source>
        <dbReference type="SAM" id="MobiDB-lite"/>
    </source>
</evidence>
<feature type="region of interest" description="Disordered" evidence="1">
    <location>
        <begin position="78"/>
        <end position="184"/>
    </location>
</feature>
<gene>
    <name evidence="2" type="ORF">QBC36DRAFT_290525</name>
</gene>
<dbReference type="EMBL" id="MU866197">
    <property type="protein sequence ID" value="KAK4176431.1"/>
    <property type="molecule type" value="Genomic_DNA"/>
</dbReference>
<reference evidence="2" key="1">
    <citation type="journal article" date="2023" name="Mol. Phylogenet. Evol.">
        <title>Genome-scale phylogeny and comparative genomics of the fungal order Sordariales.</title>
        <authorList>
            <person name="Hensen N."/>
            <person name="Bonometti L."/>
            <person name="Westerberg I."/>
            <person name="Brannstrom I.O."/>
            <person name="Guillou S."/>
            <person name="Cros-Aarteil S."/>
            <person name="Calhoun S."/>
            <person name="Haridas S."/>
            <person name="Kuo A."/>
            <person name="Mondo S."/>
            <person name="Pangilinan J."/>
            <person name="Riley R."/>
            <person name="LaButti K."/>
            <person name="Andreopoulos B."/>
            <person name="Lipzen A."/>
            <person name="Chen C."/>
            <person name="Yan M."/>
            <person name="Daum C."/>
            <person name="Ng V."/>
            <person name="Clum A."/>
            <person name="Steindorff A."/>
            <person name="Ohm R.A."/>
            <person name="Martin F."/>
            <person name="Silar P."/>
            <person name="Natvig D.O."/>
            <person name="Lalanne C."/>
            <person name="Gautier V."/>
            <person name="Ament-Velasquez S.L."/>
            <person name="Kruys A."/>
            <person name="Hutchinson M.I."/>
            <person name="Powell A.J."/>
            <person name="Barry K."/>
            <person name="Miller A.N."/>
            <person name="Grigoriev I.V."/>
            <person name="Debuchy R."/>
            <person name="Gladieux P."/>
            <person name="Hiltunen Thoren M."/>
            <person name="Johannesson H."/>
        </authorList>
    </citation>
    <scope>NUCLEOTIDE SEQUENCE</scope>
    <source>
        <strain evidence="2">CBS 892.96</strain>
    </source>
</reference>
<feature type="compositionally biased region" description="Pro residues" evidence="1">
    <location>
        <begin position="161"/>
        <end position="181"/>
    </location>
</feature>
<proteinExistence type="predicted"/>
<evidence type="ECO:0000313" key="2">
    <source>
        <dbReference type="EMBL" id="KAK4176431.1"/>
    </source>
</evidence>
<keyword evidence="3" id="KW-1185">Reference proteome</keyword>
<name>A0AAN6W8K5_9PEZI</name>